<dbReference type="PANTHER" id="PTHR10925:SF5">
    <property type="entry name" value="RNA CYTIDINE ACETYLTRANSFERASE"/>
    <property type="match status" value="1"/>
</dbReference>
<dbReference type="EnsemblPlants" id="AUR62003293-RA">
    <property type="protein sequence ID" value="AUR62003293-RA:cds"/>
    <property type="gene ID" value="AUR62003293"/>
</dbReference>
<dbReference type="AlphaFoldDB" id="A0A803KW85"/>
<dbReference type="Pfam" id="PF13718">
    <property type="entry name" value="GNAT_acetyltr_2"/>
    <property type="match status" value="1"/>
</dbReference>
<dbReference type="GO" id="GO:0030686">
    <property type="term" value="C:90S preribosome"/>
    <property type="evidence" value="ECO:0007669"/>
    <property type="project" value="TreeGrafter"/>
</dbReference>
<reference evidence="4" key="1">
    <citation type="journal article" date="2017" name="Nature">
        <title>The genome of Chenopodium quinoa.</title>
        <authorList>
            <person name="Jarvis D.E."/>
            <person name="Ho Y.S."/>
            <person name="Lightfoot D.J."/>
            <person name="Schmoeckel S.M."/>
            <person name="Li B."/>
            <person name="Borm T.J.A."/>
            <person name="Ohyanagi H."/>
            <person name="Mineta K."/>
            <person name="Michell C.T."/>
            <person name="Saber N."/>
            <person name="Kharbatia N.M."/>
            <person name="Rupper R.R."/>
            <person name="Sharp A.R."/>
            <person name="Dally N."/>
            <person name="Boughton B.A."/>
            <person name="Woo Y.H."/>
            <person name="Gao G."/>
            <person name="Schijlen E.G.W.M."/>
            <person name="Guo X."/>
            <person name="Momin A.A."/>
            <person name="Negrao S."/>
            <person name="Al-Babili S."/>
            <person name="Gehring C."/>
            <person name="Roessner U."/>
            <person name="Jung C."/>
            <person name="Murphy K."/>
            <person name="Arold S.T."/>
            <person name="Gojobori T."/>
            <person name="van der Linden C.G."/>
            <person name="van Loo E.N."/>
            <person name="Jellen E.N."/>
            <person name="Maughan P.J."/>
            <person name="Tester M."/>
        </authorList>
    </citation>
    <scope>NUCLEOTIDE SEQUENCE [LARGE SCALE GENOMIC DNA]</scope>
    <source>
        <strain evidence="4">cv. PI 614886</strain>
    </source>
</reference>
<feature type="region of interest" description="Disordered" evidence="1">
    <location>
        <begin position="295"/>
        <end position="337"/>
    </location>
</feature>
<accession>A0A803KW85</accession>
<feature type="domain" description="N-acetyltransferase" evidence="2">
    <location>
        <begin position="2"/>
        <end position="57"/>
    </location>
</feature>
<dbReference type="Gramene" id="AUR62003293-RA">
    <property type="protein sequence ID" value="AUR62003293-RA:cds"/>
    <property type="gene ID" value="AUR62003293"/>
</dbReference>
<dbReference type="InterPro" id="IPR032672">
    <property type="entry name" value="TmcA/NAT10/Kre33"/>
</dbReference>
<dbReference type="PANTHER" id="PTHR10925">
    <property type="entry name" value="N-ACETYLTRANSFERASE 10"/>
    <property type="match status" value="1"/>
</dbReference>
<dbReference type="GO" id="GO:0005730">
    <property type="term" value="C:nucleolus"/>
    <property type="evidence" value="ECO:0007669"/>
    <property type="project" value="TreeGrafter"/>
</dbReference>
<dbReference type="InterPro" id="IPR000182">
    <property type="entry name" value="GNAT_dom"/>
</dbReference>
<evidence type="ECO:0000256" key="1">
    <source>
        <dbReference type="SAM" id="MobiDB-lite"/>
    </source>
</evidence>
<evidence type="ECO:0000313" key="5">
    <source>
        <dbReference type="Proteomes" id="UP000596660"/>
    </source>
</evidence>
<evidence type="ECO:0000259" key="2">
    <source>
        <dbReference type="Pfam" id="PF13718"/>
    </source>
</evidence>
<proteinExistence type="predicted"/>
<keyword evidence="5" id="KW-1185">Reference proteome</keyword>
<reference evidence="4" key="2">
    <citation type="submission" date="2021-03" db="UniProtKB">
        <authorList>
            <consortium name="EnsemblPlants"/>
        </authorList>
    </citation>
    <scope>IDENTIFICATION</scope>
</reference>
<evidence type="ECO:0000313" key="4">
    <source>
        <dbReference type="EnsemblPlants" id="AUR62003293-RA:cds"/>
    </source>
</evidence>
<dbReference type="GO" id="GO:1904812">
    <property type="term" value="P:rRNA acetylation involved in maturation of SSU-rRNA"/>
    <property type="evidence" value="ECO:0007669"/>
    <property type="project" value="TreeGrafter"/>
</dbReference>
<protein>
    <submittedName>
        <fullName evidence="4">Uncharacterized protein</fullName>
    </submittedName>
</protein>
<name>A0A803KW85_CHEQI</name>
<feature type="compositionally biased region" description="Basic and acidic residues" evidence="1">
    <location>
        <begin position="305"/>
        <end position="329"/>
    </location>
</feature>
<sequence length="337" mass="38807">MHLRERRPEKLHYIGVSFGLTLDLFRFWRKHKFVPFYIGQIPNAVTGEHTCMVLKPLHNDDIEVDASDQLGFLAPFYRDFKQRFSRLLCSNEFRSMEYKLAMSVLDPKINFAESESSGLNMDGFLKTIEEYISPHDMKRLQAYVDNLADYRLILDLVPVLSHLYFQERVPVTLSYAQASVLLCIGLQNQDVSYIEGQMKLERQQILSLFIKGMKKFHKYLYGIATKDVESALPRLKEIVMEPHKITLEEDLDNASKKVKSDMKAKAEGLLDPELLQQFAVEADFEKTLGGKISSSGLVSVKSNKSKPEKKSRVSDSKNEKKRSKDERGNKSNKKRKS</sequence>
<organism evidence="4 5">
    <name type="scientific">Chenopodium quinoa</name>
    <name type="common">Quinoa</name>
    <dbReference type="NCBI Taxonomy" id="63459"/>
    <lineage>
        <taxon>Eukaryota</taxon>
        <taxon>Viridiplantae</taxon>
        <taxon>Streptophyta</taxon>
        <taxon>Embryophyta</taxon>
        <taxon>Tracheophyta</taxon>
        <taxon>Spermatophyta</taxon>
        <taxon>Magnoliopsida</taxon>
        <taxon>eudicotyledons</taxon>
        <taxon>Gunneridae</taxon>
        <taxon>Pentapetalae</taxon>
        <taxon>Caryophyllales</taxon>
        <taxon>Chenopodiaceae</taxon>
        <taxon>Chenopodioideae</taxon>
        <taxon>Atripliceae</taxon>
        <taxon>Chenopodium</taxon>
    </lineage>
</organism>
<dbReference type="GO" id="GO:1990883">
    <property type="term" value="F:18S rRNA cytidine N-acetyltransferase activity"/>
    <property type="evidence" value="ECO:0007669"/>
    <property type="project" value="TreeGrafter"/>
</dbReference>
<dbReference type="GO" id="GO:0000049">
    <property type="term" value="F:tRNA binding"/>
    <property type="evidence" value="ECO:0007669"/>
    <property type="project" value="TreeGrafter"/>
</dbReference>
<feature type="domain" description="Possible tRNA binding" evidence="3">
    <location>
        <begin position="72"/>
        <end position="283"/>
    </location>
</feature>
<dbReference type="Proteomes" id="UP000596660">
    <property type="component" value="Unplaced"/>
</dbReference>
<evidence type="ECO:0000259" key="3">
    <source>
        <dbReference type="Pfam" id="PF13725"/>
    </source>
</evidence>
<dbReference type="Pfam" id="PF13725">
    <property type="entry name" value="tRNA_bind_2"/>
    <property type="match status" value="1"/>
</dbReference>
<dbReference type="InterPro" id="IPR027992">
    <property type="entry name" value="tRNA_bind_dom"/>
</dbReference>
<dbReference type="Gene3D" id="3.40.630.30">
    <property type="match status" value="1"/>
</dbReference>
<dbReference type="OMA" id="CEVVAMS"/>